<accession>A0A8H3FZ65</accession>
<feature type="region of interest" description="Disordered" evidence="1">
    <location>
        <begin position="120"/>
        <end position="145"/>
    </location>
</feature>
<evidence type="ECO:0000313" key="3">
    <source>
        <dbReference type="Proteomes" id="UP000664203"/>
    </source>
</evidence>
<keyword evidence="3" id="KW-1185">Reference proteome</keyword>
<protein>
    <submittedName>
        <fullName evidence="2">Uncharacterized protein</fullName>
    </submittedName>
</protein>
<dbReference type="OrthoDB" id="5397563at2759"/>
<evidence type="ECO:0000256" key="1">
    <source>
        <dbReference type="SAM" id="MobiDB-lite"/>
    </source>
</evidence>
<evidence type="ECO:0000313" key="2">
    <source>
        <dbReference type="EMBL" id="CAF9933702.1"/>
    </source>
</evidence>
<name>A0A8H3FZ65_9LECA</name>
<reference evidence="2" key="1">
    <citation type="submission" date="2021-03" db="EMBL/GenBank/DDBJ databases">
        <authorList>
            <person name="Tagirdzhanova G."/>
        </authorList>
    </citation>
    <scope>NUCLEOTIDE SEQUENCE</scope>
</reference>
<organism evidence="2 3">
    <name type="scientific">Alectoria fallacina</name>
    <dbReference type="NCBI Taxonomy" id="1903189"/>
    <lineage>
        <taxon>Eukaryota</taxon>
        <taxon>Fungi</taxon>
        <taxon>Dikarya</taxon>
        <taxon>Ascomycota</taxon>
        <taxon>Pezizomycotina</taxon>
        <taxon>Lecanoromycetes</taxon>
        <taxon>OSLEUM clade</taxon>
        <taxon>Lecanoromycetidae</taxon>
        <taxon>Lecanorales</taxon>
        <taxon>Lecanorineae</taxon>
        <taxon>Parmeliaceae</taxon>
        <taxon>Alectoria</taxon>
    </lineage>
</organism>
<dbReference type="AlphaFoldDB" id="A0A8H3FZ65"/>
<dbReference type="EMBL" id="CAJPDR010000359">
    <property type="protein sequence ID" value="CAF9933702.1"/>
    <property type="molecule type" value="Genomic_DNA"/>
</dbReference>
<gene>
    <name evidence="2" type="ORF">ALECFALPRED_005672</name>
</gene>
<comment type="caution">
    <text evidence="2">The sequence shown here is derived from an EMBL/GenBank/DDBJ whole genome shotgun (WGS) entry which is preliminary data.</text>
</comment>
<sequence length="201" mass="22223">MSSRQPKPTTRIVTGQKTQELHASSDPLVSICETNIILSTYKAGLKFAATQYIEATDRATRLSQLEKSKSYKYHGIAYAIKGNDKVALPQFRITAQFDQAGDPEIQLDFAITIRRQSANPPKVATGKRKASRLKAPGARESHLYDSGTINGERSLLRKLGHHGNTLEHIQGSEGVDMKEMDKAVKGLKKEVTMKKGEMTIL</sequence>
<dbReference type="Proteomes" id="UP000664203">
    <property type="component" value="Unassembled WGS sequence"/>
</dbReference>
<proteinExistence type="predicted"/>